<evidence type="ECO:0000256" key="1">
    <source>
        <dbReference type="ARBA" id="ARBA00007473"/>
    </source>
</evidence>
<feature type="region of interest" description="Disordered" evidence="3">
    <location>
        <begin position="240"/>
        <end position="259"/>
    </location>
</feature>
<gene>
    <name evidence="5" type="primary">Hypp7014</name>
    <name evidence="5" type="ORF">BLAG_LOCUS6125</name>
</gene>
<feature type="compositionally biased region" description="Acidic residues" evidence="3">
    <location>
        <begin position="589"/>
        <end position="599"/>
    </location>
</feature>
<feature type="region of interest" description="Disordered" evidence="3">
    <location>
        <begin position="304"/>
        <end position="332"/>
    </location>
</feature>
<evidence type="ECO:0000256" key="2">
    <source>
        <dbReference type="ARBA" id="ARBA00017294"/>
    </source>
</evidence>
<reference evidence="5" key="1">
    <citation type="submission" date="2022-01" db="EMBL/GenBank/DDBJ databases">
        <authorList>
            <person name="Braso-Vives M."/>
        </authorList>
    </citation>
    <scope>NUCLEOTIDE SEQUENCE</scope>
</reference>
<dbReference type="GO" id="GO:0030686">
    <property type="term" value="C:90S preribosome"/>
    <property type="evidence" value="ECO:0007669"/>
    <property type="project" value="TreeGrafter"/>
</dbReference>
<feature type="compositionally biased region" description="Basic and acidic residues" evidence="3">
    <location>
        <begin position="614"/>
        <end position="637"/>
    </location>
</feature>
<feature type="compositionally biased region" description="Basic residues" evidence="3">
    <location>
        <begin position="672"/>
        <end position="686"/>
    </location>
</feature>
<feature type="compositionally biased region" description="Basic and acidic residues" evidence="3">
    <location>
        <begin position="705"/>
        <end position="714"/>
    </location>
</feature>
<dbReference type="GO" id="GO:0005730">
    <property type="term" value="C:nucleolus"/>
    <property type="evidence" value="ECO:0007669"/>
    <property type="project" value="TreeGrafter"/>
</dbReference>
<evidence type="ECO:0000313" key="5">
    <source>
        <dbReference type="EMBL" id="CAH1242971.1"/>
    </source>
</evidence>
<feature type="compositionally biased region" description="Basic and acidic residues" evidence="3">
    <location>
        <begin position="88"/>
        <end position="120"/>
    </location>
</feature>
<feature type="compositionally biased region" description="Basic and acidic residues" evidence="3">
    <location>
        <begin position="730"/>
        <end position="763"/>
    </location>
</feature>
<organism evidence="5 6">
    <name type="scientific">Branchiostoma lanceolatum</name>
    <name type="common">Common lancelet</name>
    <name type="synonym">Amphioxus lanceolatum</name>
    <dbReference type="NCBI Taxonomy" id="7740"/>
    <lineage>
        <taxon>Eukaryota</taxon>
        <taxon>Metazoa</taxon>
        <taxon>Chordata</taxon>
        <taxon>Cephalochordata</taxon>
        <taxon>Leptocardii</taxon>
        <taxon>Amphioxiformes</taxon>
        <taxon>Branchiostomatidae</taxon>
        <taxon>Branchiostoma</taxon>
    </lineage>
</organism>
<dbReference type="Pfam" id="PF12936">
    <property type="entry name" value="Kri1_C"/>
    <property type="match status" value="1"/>
</dbReference>
<feature type="region of interest" description="Disordered" evidence="3">
    <location>
        <begin position="32"/>
        <end position="56"/>
    </location>
</feature>
<feature type="region of interest" description="Disordered" evidence="3">
    <location>
        <begin position="552"/>
        <end position="763"/>
    </location>
</feature>
<dbReference type="GO" id="GO:0000447">
    <property type="term" value="P:endonucleolytic cleavage in ITS1 to separate SSU-rRNA from 5.8S rRNA and LSU-rRNA from tricistronic rRNA transcript (SSU-rRNA, 5.8S rRNA, LSU-rRNA)"/>
    <property type="evidence" value="ECO:0007669"/>
    <property type="project" value="TreeGrafter"/>
</dbReference>
<evidence type="ECO:0000313" key="6">
    <source>
        <dbReference type="Proteomes" id="UP000838412"/>
    </source>
</evidence>
<comment type="similarity">
    <text evidence="1">Belongs to the KRI1 family.</text>
</comment>
<dbReference type="Proteomes" id="UP000838412">
    <property type="component" value="Chromosome 13"/>
</dbReference>
<feature type="compositionally biased region" description="Basic residues" evidence="3">
    <location>
        <begin position="566"/>
        <end position="581"/>
    </location>
</feature>
<feature type="compositionally biased region" description="Acidic residues" evidence="3">
    <location>
        <begin position="163"/>
        <end position="173"/>
    </location>
</feature>
<dbReference type="PANTHER" id="PTHR14490">
    <property type="entry name" value="ZINC FINGER, ZZ TYPE"/>
    <property type="match status" value="1"/>
</dbReference>
<feature type="compositionally biased region" description="Acidic residues" evidence="3">
    <location>
        <begin position="440"/>
        <end position="450"/>
    </location>
</feature>
<accession>A0A8K0E5V0</accession>
<feature type="compositionally biased region" description="Acidic residues" evidence="3">
    <location>
        <begin position="387"/>
        <end position="407"/>
    </location>
</feature>
<keyword evidence="6" id="KW-1185">Reference proteome</keyword>
<evidence type="ECO:0000256" key="3">
    <source>
        <dbReference type="SAM" id="MobiDB-lite"/>
    </source>
</evidence>
<feature type="domain" description="Kri1-like C-terminal" evidence="4">
    <location>
        <begin position="493"/>
        <end position="580"/>
    </location>
</feature>
<sequence length="793" mass="92908">MAEDEVGFRINKDFAKKYDEYRRKEELQKLKDRYGDVALDDSSSSSSETEDEDAVELTPAIEKGFLKTLAALKSKDPRIYQQDINFYDEDKKAGSSKAEGKGKKPKEKPMFLKDYERKVLLEQGGVPSDEESSEDESTLKQPMSPSYYEEQEQIKQSFKLAGNDDDEEEDDSLLVERQRTQEELEEDERDYKAWLTGKKEELASKYKDMGPLKQYWNNPELDKGEAFLRDYILNQEYRDPDRDRIPTYDEIVDDDDDDIDYSEDEEYLEKAENFERKFNFRYEEPDAEFIKSYPRTIASSVRRIDERRKKKREETKERKKQEKHQKKDELRQLKNLKKKEILDKLDHLKEITGNKDIGFNQADLEGDFDPKKYDEMMQNVFNEDYYGEEDGEKPEFPEEEDLEEDVNWDMWHGPDAERGGGGEYDWENSQEGAEPHCEDPDFNMDADYDPEAQQSTSQEILAMSKKKKRRRKLGTHFAEAVNKKKPVFDPNDKTFEEYLSEYYKLDYEDVIGDMPCRFKYRNVMANNFGLTTEEVLTAEDRELNTWCSVKAMSKYRSEEEEQRELKRYRKKGRDTRKKHRILASLAKEIEEDEEEEEDTAAPQTSQEAPKKRKDRPELSQDTGEVAKKQKTDSETKPETASPTELAEDTETAEMEDDKALNGGSEDANATTPKKKKRRRKQRKRKLTHEDGVTAANNDPRPPQDTSEKNSKEETTEPSTDVSNVGNTVEDVNKKDNNTEKKKEKQKVVAKVQGEKKQPPKMSAERIKAYGFNPKKFKYILQNQKKKQQKESNT</sequence>
<feature type="region of interest" description="Disordered" evidence="3">
    <location>
        <begin position="387"/>
        <end position="455"/>
    </location>
</feature>
<proteinExistence type="inferred from homology"/>
<evidence type="ECO:0000259" key="4">
    <source>
        <dbReference type="Pfam" id="PF12936"/>
    </source>
</evidence>
<dbReference type="EMBL" id="OV696698">
    <property type="protein sequence ID" value="CAH1242971.1"/>
    <property type="molecule type" value="Genomic_DNA"/>
</dbReference>
<protein>
    <recommendedName>
        <fullName evidence="2">Protein KRI1 homolog</fullName>
    </recommendedName>
</protein>
<dbReference type="InterPro" id="IPR024626">
    <property type="entry name" value="Kri1-like_C"/>
</dbReference>
<name>A0A8K0E5V0_BRALA</name>
<feature type="compositionally biased region" description="Acidic residues" evidence="3">
    <location>
        <begin position="250"/>
        <end position="259"/>
    </location>
</feature>
<dbReference type="PANTHER" id="PTHR14490:SF5">
    <property type="entry name" value="PROTEIN KRI1 HOMOLOG"/>
    <property type="match status" value="1"/>
</dbReference>
<dbReference type="InterPro" id="IPR018034">
    <property type="entry name" value="Kri1"/>
</dbReference>
<feature type="region of interest" description="Disordered" evidence="3">
    <location>
        <begin position="84"/>
        <end position="189"/>
    </location>
</feature>
<dbReference type="OrthoDB" id="10252032at2759"/>
<dbReference type="AlphaFoldDB" id="A0A8K0E5V0"/>
<dbReference type="Pfam" id="PF05178">
    <property type="entry name" value="Kri1"/>
    <property type="match status" value="1"/>
</dbReference>
<feature type="compositionally biased region" description="Acidic residues" evidence="3">
    <location>
        <begin position="645"/>
        <end position="656"/>
    </location>
</feature>